<evidence type="ECO:0000313" key="2">
    <source>
        <dbReference type="EMBL" id="GHO94508.1"/>
    </source>
</evidence>
<keyword evidence="1" id="KW-0812">Transmembrane</keyword>
<feature type="transmembrane region" description="Helical" evidence="1">
    <location>
        <begin position="320"/>
        <end position="341"/>
    </location>
</feature>
<reference evidence="2" key="1">
    <citation type="submission" date="2020-10" db="EMBL/GenBank/DDBJ databases">
        <title>Taxonomic study of unclassified bacteria belonging to the class Ktedonobacteria.</title>
        <authorList>
            <person name="Yabe S."/>
            <person name="Wang C.M."/>
            <person name="Zheng Y."/>
            <person name="Sakai Y."/>
            <person name="Cavaletti L."/>
            <person name="Monciardini P."/>
            <person name="Donadio S."/>
        </authorList>
    </citation>
    <scope>NUCLEOTIDE SEQUENCE</scope>
    <source>
        <strain evidence="2">ID150040</strain>
    </source>
</reference>
<feature type="transmembrane region" description="Helical" evidence="1">
    <location>
        <begin position="121"/>
        <end position="138"/>
    </location>
</feature>
<gene>
    <name evidence="2" type="ORF">KSF_045560</name>
</gene>
<feature type="transmembrane region" description="Helical" evidence="1">
    <location>
        <begin position="68"/>
        <end position="87"/>
    </location>
</feature>
<keyword evidence="1" id="KW-0472">Membrane</keyword>
<dbReference type="AlphaFoldDB" id="A0A8J3N3M2"/>
<evidence type="ECO:0000313" key="3">
    <source>
        <dbReference type="Proteomes" id="UP000597444"/>
    </source>
</evidence>
<feature type="transmembrane region" description="Helical" evidence="1">
    <location>
        <begin position="94"/>
        <end position="115"/>
    </location>
</feature>
<dbReference type="EMBL" id="BNJK01000001">
    <property type="protein sequence ID" value="GHO94508.1"/>
    <property type="molecule type" value="Genomic_DNA"/>
</dbReference>
<proteinExistence type="predicted"/>
<feature type="transmembrane region" description="Helical" evidence="1">
    <location>
        <begin position="220"/>
        <end position="244"/>
    </location>
</feature>
<feature type="transmembrane region" description="Helical" evidence="1">
    <location>
        <begin position="438"/>
        <end position="462"/>
    </location>
</feature>
<evidence type="ECO:0008006" key="4">
    <source>
        <dbReference type="Google" id="ProtNLM"/>
    </source>
</evidence>
<dbReference type="RefSeq" id="WP_220205242.1">
    <property type="nucleotide sequence ID" value="NZ_BNJK01000001.1"/>
</dbReference>
<feature type="transmembrane region" description="Helical" evidence="1">
    <location>
        <begin position="369"/>
        <end position="391"/>
    </location>
</feature>
<accession>A0A8J3N3M2</accession>
<name>A0A8J3N3M2_9CHLR</name>
<keyword evidence="3" id="KW-1185">Reference proteome</keyword>
<feature type="transmembrane region" description="Helical" evidence="1">
    <location>
        <begin position="181"/>
        <end position="213"/>
    </location>
</feature>
<comment type="caution">
    <text evidence="2">The sequence shown here is derived from an EMBL/GenBank/DDBJ whole genome shotgun (WGS) entry which is preliminary data.</text>
</comment>
<sequence>MNIKKIYSKKLRIGRYELALLALVVGATLLRLLLLSLNWPVTNSDEATMGLMAGHIAYKHENTTFFYGQYYMGSMEAYLGAVFFRLFGPSTFTLRLGLLLLFALFLVTLYALTSLLYTKKFALAIVALFCFGSNDIILHQLKAIGGYPEIIFLGALILLLVALLSIFPLQEASKALFRRRLLLYVALGVVMGFALWTDSLILPILATSGLTLLVFCRRDLFGWGGLCLLLGLCIGGMPLIIYNITAPYGQTSFNALIDVQHSGTEQLAALPMPLLQQLIGSLLVALPSITGMSSICTPEQFPPFETGIAQPYSCLAIQGLWSLGFLLLSGIALLLSIPTLWNYWRQFRRAKETVTREDRQQAALQWNRLILLMGALLTLAAYTISPAAALFPGPTSRYLICLQIAFPAILWPLWNGIQTLRSPDKRASVTTTQPVKKGLFFLRVALLLVVAATFVVGTIQIVPAIAEAQAFHQQGQRLVQHLESVGATRIYSDYWTCNRIIFQSNERILCAVLTDRLRRGQDRYKLYPQAVRSDPKAAYVFAADPSTGVPYETGVVQDANFNNTILSQGKVRFKKHVFEGYSIYQVQSAP</sequence>
<organism evidence="2 3">
    <name type="scientific">Reticulibacter mediterranei</name>
    <dbReference type="NCBI Taxonomy" id="2778369"/>
    <lineage>
        <taxon>Bacteria</taxon>
        <taxon>Bacillati</taxon>
        <taxon>Chloroflexota</taxon>
        <taxon>Ktedonobacteria</taxon>
        <taxon>Ktedonobacterales</taxon>
        <taxon>Reticulibacteraceae</taxon>
        <taxon>Reticulibacter</taxon>
    </lineage>
</organism>
<keyword evidence="1" id="KW-1133">Transmembrane helix</keyword>
<dbReference type="Proteomes" id="UP000597444">
    <property type="component" value="Unassembled WGS sequence"/>
</dbReference>
<feature type="transmembrane region" description="Helical" evidence="1">
    <location>
        <begin position="397"/>
        <end position="417"/>
    </location>
</feature>
<feature type="transmembrane region" description="Helical" evidence="1">
    <location>
        <begin position="150"/>
        <end position="169"/>
    </location>
</feature>
<evidence type="ECO:0000256" key="1">
    <source>
        <dbReference type="SAM" id="Phobius"/>
    </source>
</evidence>
<protein>
    <recommendedName>
        <fullName evidence="4">Glycosyltransferase RgtA/B/C/D-like domain-containing protein</fullName>
    </recommendedName>
</protein>